<comment type="caution">
    <text evidence="3">The sequence shown here is derived from an EMBL/GenBank/DDBJ whole genome shotgun (WGS) entry which is preliminary data.</text>
</comment>
<protein>
    <recommendedName>
        <fullName evidence="5">Secreted protein</fullName>
    </recommendedName>
</protein>
<keyword evidence="4" id="KW-1185">Reference proteome</keyword>
<name>A0A9P4TR67_9PLEO</name>
<proteinExistence type="predicted"/>
<accession>A0A9P4TR67</accession>
<evidence type="ECO:0000313" key="3">
    <source>
        <dbReference type="EMBL" id="KAF2270652.1"/>
    </source>
</evidence>
<dbReference type="AlphaFoldDB" id="A0A9P4TR67"/>
<dbReference type="EMBL" id="ML986579">
    <property type="protein sequence ID" value="KAF2270652.1"/>
    <property type="molecule type" value="Genomic_DNA"/>
</dbReference>
<feature type="region of interest" description="Disordered" evidence="1">
    <location>
        <begin position="48"/>
        <end position="92"/>
    </location>
</feature>
<feature type="compositionally biased region" description="Polar residues" evidence="1">
    <location>
        <begin position="83"/>
        <end position="92"/>
    </location>
</feature>
<reference evidence="4" key="1">
    <citation type="journal article" date="2020" name="Stud. Mycol.">
        <title>101 Dothideomycetes genomes: A test case for predicting lifestyles and emergence of pathogens.</title>
        <authorList>
            <person name="Haridas S."/>
            <person name="Albert R."/>
            <person name="Binder M."/>
            <person name="Bloem J."/>
            <person name="LaButti K."/>
            <person name="Salamov A."/>
            <person name="Andreopoulos B."/>
            <person name="Baker S."/>
            <person name="Barry K."/>
            <person name="Bills G."/>
            <person name="Bluhm B."/>
            <person name="Cannon C."/>
            <person name="Castanera R."/>
            <person name="Culley D."/>
            <person name="Daum C."/>
            <person name="Ezra D."/>
            <person name="Gonzalez J."/>
            <person name="Henrissat B."/>
            <person name="Kuo A."/>
            <person name="Liang C."/>
            <person name="Lipzen A."/>
            <person name="Lutzoni F."/>
            <person name="Magnuson J."/>
            <person name="Mondo S."/>
            <person name="Nolan M."/>
            <person name="Ohm R."/>
            <person name="Pangilinan J."/>
            <person name="Park H.-J."/>
            <person name="Ramirez L."/>
            <person name="Alfaro M."/>
            <person name="Sun H."/>
            <person name="Tritt A."/>
            <person name="Yoshinaga Y."/>
            <person name="Zwiers L.-H."/>
            <person name="Turgeon B."/>
            <person name="Goodwin S."/>
            <person name="Spatafora J."/>
            <person name="Crous P."/>
            <person name="Grigoriev I."/>
        </authorList>
    </citation>
    <scope>NUCLEOTIDE SEQUENCE [LARGE SCALE GENOMIC DNA]</scope>
    <source>
        <strain evidence="4">CBS 304.66</strain>
    </source>
</reference>
<organism evidence="3 4">
    <name type="scientific">Lojkania enalia</name>
    <dbReference type="NCBI Taxonomy" id="147567"/>
    <lineage>
        <taxon>Eukaryota</taxon>
        <taxon>Fungi</taxon>
        <taxon>Dikarya</taxon>
        <taxon>Ascomycota</taxon>
        <taxon>Pezizomycotina</taxon>
        <taxon>Dothideomycetes</taxon>
        <taxon>Pleosporomycetidae</taxon>
        <taxon>Pleosporales</taxon>
        <taxon>Pleosporales incertae sedis</taxon>
        <taxon>Lojkania</taxon>
    </lineage>
</organism>
<sequence>MFSVRISSRFPSRIIKAAIVVTVVLSMLPVEANPMTWHVACSIKPEAEANGSRHKVRPREPKHLNTMTSMRPMRSTTAEDRSGTLSAETVIV</sequence>
<evidence type="ECO:0008006" key="5">
    <source>
        <dbReference type="Google" id="ProtNLM"/>
    </source>
</evidence>
<feature type="compositionally biased region" description="Low complexity" evidence="1">
    <location>
        <begin position="66"/>
        <end position="76"/>
    </location>
</feature>
<gene>
    <name evidence="3" type="ORF">CC78DRAFT_138169</name>
</gene>
<dbReference type="Proteomes" id="UP000800093">
    <property type="component" value="Unassembled WGS sequence"/>
</dbReference>
<evidence type="ECO:0000256" key="2">
    <source>
        <dbReference type="SAM" id="SignalP"/>
    </source>
</evidence>
<keyword evidence="2" id="KW-0732">Signal</keyword>
<feature type="chain" id="PRO_5040288218" description="Secreted protein" evidence="2">
    <location>
        <begin position="33"/>
        <end position="92"/>
    </location>
</feature>
<evidence type="ECO:0000256" key="1">
    <source>
        <dbReference type="SAM" id="MobiDB-lite"/>
    </source>
</evidence>
<evidence type="ECO:0000313" key="4">
    <source>
        <dbReference type="Proteomes" id="UP000800093"/>
    </source>
</evidence>
<feature type="signal peptide" evidence="2">
    <location>
        <begin position="1"/>
        <end position="32"/>
    </location>
</feature>